<dbReference type="PANTHER" id="PTHR11070:SF2">
    <property type="entry name" value="ATP-DEPENDENT DNA HELICASE SRS2"/>
    <property type="match status" value="1"/>
</dbReference>
<evidence type="ECO:0000313" key="18">
    <source>
        <dbReference type="EMBL" id="OGJ03001.1"/>
    </source>
</evidence>
<dbReference type="InterPro" id="IPR027417">
    <property type="entry name" value="P-loop_NTPase"/>
</dbReference>
<keyword evidence="9" id="KW-0238">DNA-binding</keyword>
<feature type="binding site" evidence="15">
    <location>
        <begin position="36"/>
        <end position="43"/>
    </location>
    <ligand>
        <name>ATP</name>
        <dbReference type="ChEBI" id="CHEBI:30616"/>
    </ligand>
</feature>
<comment type="caution">
    <text evidence="18">The sequence shown here is derived from an EMBL/GenBank/DDBJ whole genome shotgun (WGS) entry which is preliminary data.</text>
</comment>
<sequence>MKSNSISADFDAEYKKLNPAQREAVEAIDGPVMVVAGPGTGKTQVLALRIANILKKTDIKPDGILCLTFTNSAVEAMQQRLRGYIGATGEKVNVFTFHSFGMKVIEEYYKVLDLEDRPQLLDDIEALGLLDEVLEKNIWQYIRPRSDRSRYFGDLRSLISLLKRERITPKYFLAEVEKDITRIKNDPDNVSTRGESKGELKKEVLAKLEGLERSREAGRFFELYEETKKIKNKKNILLDYDDVLENLVVILEKSKNARADLQERYLYLLVDEHQDSNRVQNEFLKIVWGRVERPDIFVVGDDRQLIYGFSGASIDHFQGFRQTWPDAKLITLIDNYRSTQVILDASHALLPSVMTPERLRSQGAENHPIRLVEAETEEDEIVCCVEDIKARVSARDGSAVGEKKLDMNNCAILVPKNAQVRQALQVLHEEGLPVSAPDALHLFDQKIAQDFMRVLKIISHPQDSASLAGSFLDALSGVPPLEAHKYLAGQKMREFTLYTAAVTPSLFPENEKIGNWIKKLKDWRKKAEAADPISVMEMVGRELLPYENSLISPQDILNTFLGLFNKEKEKNPALTLSGFTSFLERLESYGENIPVIAEKREGVKVLTMHSAKGLEFDYVWIAHMDERGLEAQKKAAFALPQDIEQKVVERDMDRVKRKLYVAITRAKRFCALSYARGQEGRKKLATAIADLPTEVFKRENFVRQKKIIDNKRVSLVPEIVKLAGEKYKERVVSASALNNFFECGWKWYFRNLLGLPEAPSESLIFGDKVHKAIDKIIKSKQIILPADPEVAKVVGAWAAERLQEISEDRYNELPVSFRDPKFPHLNIFGRIDLVERLPAQAGLSDGSLRVTDFKTGNVKRKSEVAKLSEDGRPSNLARQLIMYSYLLQGTPKWRGARVAISRLEFLEAKSAKDKLYDHVVSDEEISLLLKDIADYDELVRSGRWTAQECHYNSYGRGGTECPYCKMAEIYY</sequence>
<comment type="catalytic activity">
    <reaction evidence="14">
        <text>ATP + H2O = ADP + phosphate + H(+)</text>
        <dbReference type="Rhea" id="RHEA:13065"/>
        <dbReference type="ChEBI" id="CHEBI:15377"/>
        <dbReference type="ChEBI" id="CHEBI:15378"/>
        <dbReference type="ChEBI" id="CHEBI:30616"/>
        <dbReference type="ChEBI" id="CHEBI:43474"/>
        <dbReference type="ChEBI" id="CHEBI:456216"/>
        <dbReference type="EC" id="5.6.2.4"/>
    </reaction>
</comment>
<keyword evidence="11" id="KW-0413">Isomerase</keyword>
<dbReference type="CDD" id="cd17932">
    <property type="entry name" value="DEXQc_UvrD"/>
    <property type="match status" value="1"/>
</dbReference>
<accession>A0A1F6Y9F9</accession>
<evidence type="ECO:0000259" key="17">
    <source>
        <dbReference type="PROSITE" id="PS51217"/>
    </source>
</evidence>
<dbReference type="GO" id="GO:0005524">
    <property type="term" value="F:ATP binding"/>
    <property type="evidence" value="ECO:0007669"/>
    <property type="project" value="UniProtKB-UniRule"/>
</dbReference>
<evidence type="ECO:0000256" key="6">
    <source>
        <dbReference type="ARBA" id="ARBA00022806"/>
    </source>
</evidence>
<keyword evidence="8 15" id="KW-0067">ATP-binding</keyword>
<evidence type="ECO:0000256" key="7">
    <source>
        <dbReference type="ARBA" id="ARBA00022839"/>
    </source>
</evidence>
<dbReference type="InterPro" id="IPR000212">
    <property type="entry name" value="DNA_helicase_UvrD/REP"/>
</dbReference>
<dbReference type="PROSITE" id="PS51198">
    <property type="entry name" value="UVRD_HELICASE_ATP_BIND"/>
    <property type="match status" value="1"/>
</dbReference>
<evidence type="ECO:0000256" key="15">
    <source>
        <dbReference type="PROSITE-ProRule" id="PRU00560"/>
    </source>
</evidence>
<comment type="similarity">
    <text evidence="1">Belongs to the helicase family. UvrD subfamily.</text>
</comment>
<dbReference type="GO" id="GO:0003677">
    <property type="term" value="F:DNA binding"/>
    <property type="evidence" value="ECO:0007669"/>
    <property type="project" value="UniProtKB-KW"/>
</dbReference>
<dbReference type="PROSITE" id="PS51217">
    <property type="entry name" value="UVRD_HELICASE_CTER"/>
    <property type="match status" value="1"/>
</dbReference>
<evidence type="ECO:0000256" key="2">
    <source>
        <dbReference type="ARBA" id="ARBA00022722"/>
    </source>
</evidence>
<evidence type="ECO:0000256" key="12">
    <source>
        <dbReference type="ARBA" id="ARBA00034617"/>
    </source>
</evidence>
<dbReference type="InterPro" id="IPR011604">
    <property type="entry name" value="PDDEXK-like_dom_sf"/>
</dbReference>
<dbReference type="Gene3D" id="3.90.320.10">
    <property type="match status" value="1"/>
</dbReference>
<reference evidence="18 19" key="1">
    <citation type="journal article" date="2016" name="Nat. Commun.">
        <title>Thousands of microbial genomes shed light on interconnected biogeochemical processes in an aquifer system.</title>
        <authorList>
            <person name="Anantharaman K."/>
            <person name="Brown C.T."/>
            <person name="Hug L.A."/>
            <person name="Sharon I."/>
            <person name="Castelle C.J."/>
            <person name="Probst A.J."/>
            <person name="Thomas B.C."/>
            <person name="Singh A."/>
            <person name="Wilkins M.J."/>
            <person name="Karaoz U."/>
            <person name="Brodie E.L."/>
            <person name="Williams K.H."/>
            <person name="Hubbard S.S."/>
            <person name="Banfield J.F."/>
        </authorList>
    </citation>
    <scope>NUCLEOTIDE SEQUENCE [LARGE SCALE GENOMIC DNA]</scope>
</reference>
<dbReference type="Proteomes" id="UP000176192">
    <property type="component" value="Unassembled WGS sequence"/>
</dbReference>
<evidence type="ECO:0000256" key="9">
    <source>
        <dbReference type="ARBA" id="ARBA00023125"/>
    </source>
</evidence>
<dbReference type="Pfam" id="PF12705">
    <property type="entry name" value="PDDEXK_1"/>
    <property type="match status" value="1"/>
</dbReference>
<dbReference type="EMBL" id="MFVV01000028">
    <property type="protein sequence ID" value="OGJ03001.1"/>
    <property type="molecule type" value="Genomic_DNA"/>
</dbReference>
<protein>
    <recommendedName>
        <fullName evidence="13">DNA 3'-5' helicase</fullName>
        <ecNumber evidence="13">5.6.2.4</ecNumber>
    </recommendedName>
</protein>
<dbReference type="Pfam" id="PF13361">
    <property type="entry name" value="UvrD_C"/>
    <property type="match status" value="2"/>
</dbReference>
<dbReference type="Gene3D" id="1.10.486.10">
    <property type="entry name" value="PCRA, domain 4"/>
    <property type="match status" value="1"/>
</dbReference>
<evidence type="ECO:0000256" key="11">
    <source>
        <dbReference type="ARBA" id="ARBA00023235"/>
    </source>
</evidence>
<keyword evidence="7" id="KW-0269">Exonuclease</keyword>
<feature type="domain" description="UvrD-like helicase ATP-binding" evidence="16">
    <location>
        <begin position="15"/>
        <end position="339"/>
    </location>
</feature>
<evidence type="ECO:0000256" key="10">
    <source>
        <dbReference type="ARBA" id="ARBA00023204"/>
    </source>
</evidence>
<evidence type="ECO:0000256" key="13">
    <source>
        <dbReference type="ARBA" id="ARBA00034808"/>
    </source>
</evidence>
<dbReference type="InterPro" id="IPR014016">
    <property type="entry name" value="UvrD-like_ATP-bd"/>
</dbReference>
<keyword evidence="3 15" id="KW-0547">Nucleotide-binding</keyword>
<evidence type="ECO:0000259" key="16">
    <source>
        <dbReference type="PROSITE" id="PS51198"/>
    </source>
</evidence>
<keyword evidence="5 15" id="KW-0378">Hydrolase</keyword>
<dbReference type="STRING" id="1801797.A3G06_01935"/>
<dbReference type="EC" id="5.6.2.4" evidence="13"/>
<evidence type="ECO:0000256" key="1">
    <source>
        <dbReference type="ARBA" id="ARBA00009922"/>
    </source>
</evidence>
<name>A0A1F6Y9F9_9BACT</name>
<dbReference type="InterPro" id="IPR014017">
    <property type="entry name" value="DNA_helicase_UvrD-like_C"/>
</dbReference>
<evidence type="ECO:0000256" key="8">
    <source>
        <dbReference type="ARBA" id="ARBA00022840"/>
    </source>
</evidence>
<evidence type="ECO:0000313" key="19">
    <source>
        <dbReference type="Proteomes" id="UP000176192"/>
    </source>
</evidence>
<evidence type="ECO:0000256" key="3">
    <source>
        <dbReference type="ARBA" id="ARBA00022741"/>
    </source>
</evidence>
<organism evidence="18 19">
    <name type="scientific">Candidatus Nomurabacteria bacterium RIFCSPLOWO2_12_FULL_46_14</name>
    <dbReference type="NCBI Taxonomy" id="1801797"/>
    <lineage>
        <taxon>Bacteria</taxon>
        <taxon>Candidatus Nomuraibacteriota</taxon>
    </lineage>
</organism>
<evidence type="ECO:0000256" key="14">
    <source>
        <dbReference type="ARBA" id="ARBA00048988"/>
    </source>
</evidence>
<proteinExistence type="inferred from homology"/>
<dbReference type="GO" id="GO:0004527">
    <property type="term" value="F:exonuclease activity"/>
    <property type="evidence" value="ECO:0007669"/>
    <property type="project" value="UniProtKB-KW"/>
</dbReference>
<keyword evidence="6 15" id="KW-0347">Helicase</keyword>
<dbReference type="InterPro" id="IPR038726">
    <property type="entry name" value="PDDEXK_AddAB-type"/>
</dbReference>
<gene>
    <name evidence="18" type="ORF">A3G06_01935</name>
</gene>
<dbReference type="GO" id="GO:0000725">
    <property type="term" value="P:recombinational repair"/>
    <property type="evidence" value="ECO:0007669"/>
    <property type="project" value="TreeGrafter"/>
</dbReference>
<evidence type="ECO:0000256" key="5">
    <source>
        <dbReference type="ARBA" id="ARBA00022801"/>
    </source>
</evidence>
<keyword evidence="4" id="KW-0227">DNA damage</keyword>
<dbReference type="InterPro" id="IPR013986">
    <property type="entry name" value="DExx_box_DNA_helicase_dom_sf"/>
</dbReference>
<dbReference type="Gene3D" id="3.40.50.300">
    <property type="entry name" value="P-loop containing nucleotide triphosphate hydrolases"/>
    <property type="match status" value="2"/>
</dbReference>
<dbReference type="AlphaFoldDB" id="A0A1F6Y9F9"/>
<dbReference type="Gene3D" id="1.10.10.160">
    <property type="match status" value="1"/>
</dbReference>
<evidence type="ECO:0000256" key="4">
    <source>
        <dbReference type="ARBA" id="ARBA00022763"/>
    </source>
</evidence>
<dbReference type="PANTHER" id="PTHR11070">
    <property type="entry name" value="UVRD / RECB / PCRA DNA HELICASE FAMILY MEMBER"/>
    <property type="match status" value="1"/>
</dbReference>
<dbReference type="GO" id="GO:0043138">
    <property type="term" value="F:3'-5' DNA helicase activity"/>
    <property type="evidence" value="ECO:0007669"/>
    <property type="project" value="UniProtKB-EC"/>
</dbReference>
<dbReference type="Pfam" id="PF00580">
    <property type="entry name" value="UvrD-helicase"/>
    <property type="match status" value="1"/>
</dbReference>
<dbReference type="SUPFAM" id="SSF52540">
    <property type="entry name" value="P-loop containing nucleoside triphosphate hydrolases"/>
    <property type="match status" value="1"/>
</dbReference>
<comment type="catalytic activity">
    <reaction evidence="12">
        <text>Couples ATP hydrolysis with the unwinding of duplex DNA by translocating in the 3'-5' direction.</text>
        <dbReference type="EC" id="5.6.2.4"/>
    </reaction>
</comment>
<keyword evidence="2" id="KW-0540">Nuclease</keyword>
<keyword evidence="10" id="KW-0234">DNA repair</keyword>
<feature type="domain" description="UvrD-like helicase C-terminal" evidence="17">
    <location>
        <begin position="338"/>
        <end position="613"/>
    </location>
</feature>